<keyword evidence="2" id="KW-0269">Exonuclease</keyword>
<accession>E0UV55</accession>
<dbReference type="InterPro" id="IPR013520">
    <property type="entry name" value="Ribonucl_H"/>
</dbReference>
<dbReference type="CDD" id="cd06127">
    <property type="entry name" value="DEDDh"/>
    <property type="match status" value="1"/>
</dbReference>
<dbReference type="KEGG" id="sua:Saut_1590"/>
<dbReference type="SMART" id="SM00479">
    <property type="entry name" value="EXOIII"/>
    <property type="match status" value="1"/>
</dbReference>
<evidence type="ECO:0000259" key="1">
    <source>
        <dbReference type="SMART" id="SM00479"/>
    </source>
</evidence>
<dbReference type="OrthoDB" id="9804290at2"/>
<dbReference type="Proteomes" id="UP000007803">
    <property type="component" value="Chromosome"/>
</dbReference>
<dbReference type="STRING" id="563040.Saut_1590"/>
<reference evidence="3" key="1">
    <citation type="journal article" date="2010" name="Stand. Genomic Sci.">
        <title>Complete genome sequence of Sulfurimonas autotrophica type strain (OK10).</title>
        <authorList>
            <person name="Sikorski J."/>
            <person name="Munk C."/>
            <person name="Lapidus A."/>
            <person name="Djao O."/>
            <person name="Lucas S."/>
            <person name="Glavina Del Rio T."/>
            <person name="Nolan M."/>
            <person name="Tice H."/>
            <person name="Han C."/>
            <person name="Cheng J."/>
            <person name="Tapia R."/>
            <person name="Goodwin L."/>
            <person name="Pitluck S."/>
            <person name="Liolios K."/>
            <person name="Ivanova N."/>
            <person name="Mavromatis K."/>
            <person name="Mikhailova N."/>
            <person name="Pati A."/>
            <person name="Sims D."/>
            <person name="Meincke L."/>
            <person name="Brettin T."/>
            <person name="Detter J."/>
            <person name="Chen A."/>
            <person name="Palaniappan K."/>
            <person name="Land M."/>
            <person name="Hauser L."/>
            <person name="Chang Y."/>
            <person name="Jeffries C."/>
            <person name="Rohde M."/>
            <person name="Lang E."/>
            <person name="Spring S."/>
            <person name="Goker M."/>
            <person name="Woyke T."/>
            <person name="Bristow J."/>
            <person name="Eisen J."/>
            <person name="Markowitz V."/>
            <person name="Hugenholtz P."/>
            <person name="Kyrpides N."/>
            <person name="Klenk H."/>
        </authorList>
    </citation>
    <scope>NUCLEOTIDE SEQUENCE [LARGE SCALE GENOMIC DNA]</scope>
    <source>
        <strain evidence="3">ATCC BAA-671 / DSM 16294 / JCM 11897 / OK10</strain>
    </source>
</reference>
<name>E0UV55_SULAO</name>
<sequence length="233" mass="27240">MLIFTDIETTGLEADDVMCGIALLSEDKVMYELLNEGKKIPPLASSIHHITNEMIQDKKLFIQSEVHDFLEQNNNPKNTLIAHNIKFDLEKLAAAGLHWQGDIIDTLKVTKHLIKECELFSLEFLRYELKLYMQENEIKQKYGIKDALCTDKALSDVLVTKLLFEYLLEYATVKEMKELSFQNVLLEKFTFGKYKGKYIEEIVLNDRSYIAWMLSLKELDEDLKYSLEYYMRG</sequence>
<keyword evidence="2" id="KW-0540">Nuclease</keyword>
<feature type="domain" description="Exonuclease" evidence="1">
    <location>
        <begin position="1"/>
        <end position="173"/>
    </location>
</feature>
<keyword evidence="2" id="KW-0378">Hydrolase</keyword>
<dbReference type="InterPro" id="IPR046768">
    <property type="entry name" value="ExoX-like_C"/>
</dbReference>
<dbReference type="RefSeq" id="WP_013327390.1">
    <property type="nucleotide sequence ID" value="NC_014506.1"/>
</dbReference>
<dbReference type="GO" id="GO:0004527">
    <property type="term" value="F:exonuclease activity"/>
    <property type="evidence" value="ECO:0007669"/>
    <property type="project" value="UniProtKB-KW"/>
</dbReference>
<gene>
    <name evidence="2" type="ordered locus">Saut_1590</name>
</gene>
<keyword evidence="3" id="KW-1185">Reference proteome</keyword>
<dbReference type="EMBL" id="CP002205">
    <property type="protein sequence ID" value="ADN09637.1"/>
    <property type="molecule type" value="Genomic_DNA"/>
</dbReference>
<dbReference type="eggNOG" id="COG0847">
    <property type="taxonomic scope" value="Bacteria"/>
</dbReference>
<dbReference type="Pfam" id="PF00929">
    <property type="entry name" value="RNase_T"/>
    <property type="match status" value="1"/>
</dbReference>
<dbReference type="GO" id="GO:0003676">
    <property type="term" value="F:nucleic acid binding"/>
    <property type="evidence" value="ECO:0007669"/>
    <property type="project" value="InterPro"/>
</dbReference>
<dbReference type="SUPFAM" id="SSF53098">
    <property type="entry name" value="Ribonuclease H-like"/>
    <property type="match status" value="1"/>
</dbReference>
<dbReference type="Pfam" id="PF20600">
    <property type="entry name" value="ExoX-like_C"/>
    <property type="match status" value="1"/>
</dbReference>
<evidence type="ECO:0000313" key="3">
    <source>
        <dbReference type="Proteomes" id="UP000007803"/>
    </source>
</evidence>
<protein>
    <submittedName>
        <fullName evidence="2">Exonuclease RNase T and DNA polymerase III</fullName>
    </submittedName>
</protein>
<dbReference type="GO" id="GO:0006259">
    <property type="term" value="P:DNA metabolic process"/>
    <property type="evidence" value="ECO:0007669"/>
    <property type="project" value="UniProtKB-ARBA"/>
</dbReference>
<proteinExistence type="predicted"/>
<organism evidence="2 3">
    <name type="scientific">Sulfurimonas autotrophica (strain ATCC BAA-671 / DSM 16294 / JCM 11897 / OK10)</name>
    <dbReference type="NCBI Taxonomy" id="563040"/>
    <lineage>
        <taxon>Bacteria</taxon>
        <taxon>Pseudomonadati</taxon>
        <taxon>Campylobacterota</taxon>
        <taxon>Epsilonproteobacteria</taxon>
        <taxon>Campylobacterales</taxon>
        <taxon>Sulfurimonadaceae</taxon>
        <taxon>Sulfurimonas</taxon>
    </lineage>
</organism>
<dbReference type="InterPro" id="IPR012337">
    <property type="entry name" value="RNaseH-like_sf"/>
</dbReference>
<dbReference type="HOGENOM" id="CLU_047806_8_0_7"/>
<evidence type="ECO:0000313" key="2">
    <source>
        <dbReference type="EMBL" id="ADN09637.1"/>
    </source>
</evidence>
<dbReference type="AlphaFoldDB" id="E0UV55"/>
<dbReference type="InterPro" id="IPR036397">
    <property type="entry name" value="RNaseH_sf"/>
</dbReference>
<dbReference type="Gene3D" id="3.30.420.10">
    <property type="entry name" value="Ribonuclease H-like superfamily/Ribonuclease H"/>
    <property type="match status" value="1"/>
</dbReference>